<dbReference type="Proteomes" id="UP000007517">
    <property type="component" value="Chromosome"/>
</dbReference>
<dbReference type="KEGG" id="bsd:BLASA_1976"/>
<dbReference type="AlphaFoldDB" id="H6RR11"/>
<dbReference type="Gene3D" id="2.60.120.10">
    <property type="entry name" value="Jelly Rolls"/>
    <property type="match status" value="1"/>
</dbReference>
<dbReference type="STRING" id="1146883.BLASA_1976"/>
<dbReference type="EMBL" id="FO117623">
    <property type="protein sequence ID" value="CCG02890.1"/>
    <property type="molecule type" value="Genomic_DNA"/>
</dbReference>
<evidence type="ECO:0000313" key="5">
    <source>
        <dbReference type="Proteomes" id="UP000007517"/>
    </source>
</evidence>
<dbReference type="InterPro" id="IPR003829">
    <property type="entry name" value="Pirin_N_dom"/>
</dbReference>
<dbReference type="HOGENOM" id="CLU_1538363_0_0_11"/>
<keyword evidence="5" id="KW-1185">Reference proteome</keyword>
<comment type="similarity">
    <text evidence="1 2">Belongs to the pirin family.</text>
</comment>
<proteinExistence type="inferred from homology"/>
<dbReference type="InterPro" id="IPR011051">
    <property type="entry name" value="RmlC_Cupin_sf"/>
</dbReference>
<reference evidence="4 5" key="1">
    <citation type="journal article" date="2012" name="J. Bacteriol.">
        <title>Genome Sequence of Blastococcus saxobsidens DD2, a Stone-Inhabiting Bacterium.</title>
        <authorList>
            <person name="Chouaia B."/>
            <person name="Crotti E."/>
            <person name="Brusetti L."/>
            <person name="Daffonchio D."/>
            <person name="Essoussi I."/>
            <person name="Nouioui I."/>
            <person name="Sbissi I."/>
            <person name="Ghodhbane-Gtari F."/>
            <person name="Gtari M."/>
            <person name="Vacherie B."/>
            <person name="Barbe V."/>
            <person name="Medigue C."/>
            <person name="Gury J."/>
            <person name="Pujic P."/>
            <person name="Normand P."/>
        </authorList>
    </citation>
    <scope>NUCLEOTIDE SEQUENCE [LARGE SCALE GENOMIC DNA]</scope>
    <source>
        <strain evidence="4 5">DD2</strain>
    </source>
</reference>
<dbReference type="OrthoDB" id="5193491at2"/>
<dbReference type="InterPro" id="IPR014710">
    <property type="entry name" value="RmlC-like_jellyroll"/>
</dbReference>
<dbReference type="RefSeq" id="WP_014375773.1">
    <property type="nucleotide sequence ID" value="NC_016943.1"/>
</dbReference>
<dbReference type="PANTHER" id="PTHR43212">
    <property type="entry name" value="QUERCETIN 2,3-DIOXYGENASE"/>
    <property type="match status" value="1"/>
</dbReference>
<dbReference type="SUPFAM" id="SSF51182">
    <property type="entry name" value="RmlC-like cupins"/>
    <property type="match status" value="1"/>
</dbReference>
<sequence length="183" mass="18946">MTGLESRVVLAPEDGSLGPLLRIADDRLAPGAGYGRHEHRAVDVVAVVLAGTLIHRWAAGAKLTAGDVAVLRAGEGLAHDEVAGSEGAWVLQCYLRSAAPGAPAAHAVHRVAGGWVDLGRADARLWMQRTAAAGELTPPPGTVLVADAAGVRRAGGGPVRVDGAASILVWQLDAERPDWARNW</sequence>
<reference evidence="5" key="2">
    <citation type="submission" date="2012-02" db="EMBL/GenBank/DDBJ databases">
        <title>Complete genome sequence of Blastococcus saxobsidens strain DD2.</title>
        <authorList>
            <person name="Genoscope."/>
        </authorList>
    </citation>
    <scope>NUCLEOTIDE SEQUENCE [LARGE SCALE GENOMIC DNA]</scope>
    <source>
        <strain evidence="5">DD2</strain>
    </source>
</reference>
<dbReference type="InterPro" id="IPR012093">
    <property type="entry name" value="Pirin"/>
</dbReference>
<accession>H6RR11</accession>
<protein>
    <recommendedName>
        <fullName evidence="3">Pirin N-terminal domain-containing protein</fullName>
    </recommendedName>
</protein>
<evidence type="ECO:0000259" key="3">
    <source>
        <dbReference type="Pfam" id="PF02678"/>
    </source>
</evidence>
<dbReference type="eggNOG" id="COG1741">
    <property type="taxonomic scope" value="Bacteria"/>
</dbReference>
<gene>
    <name evidence="4" type="ordered locus">BLASA_1976</name>
</gene>
<evidence type="ECO:0000256" key="1">
    <source>
        <dbReference type="ARBA" id="ARBA00008416"/>
    </source>
</evidence>
<feature type="domain" description="Pirin N-terminal" evidence="3">
    <location>
        <begin position="25"/>
        <end position="86"/>
    </location>
</feature>
<organism evidence="4 5">
    <name type="scientific">Blastococcus saxobsidens (strain DD2)</name>
    <dbReference type="NCBI Taxonomy" id="1146883"/>
    <lineage>
        <taxon>Bacteria</taxon>
        <taxon>Bacillati</taxon>
        <taxon>Actinomycetota</taxon>
        <taxon>Actinomycetes</taxon>
        <taxon>Geodermatophilales</taxon>
        <taxon>Geodermatophilaceae</taxon>
        <taxon>Blastococcus</taxon>
    </lineage>
</organism>
<name>H6RR11_BLASD</name>
<dbReference type="Pfam" id="PF02678">
    <property type="entry name" value="Pirin"/>
    <property type="match status" value="1"/>
</dbReference>
<evidence type="ECO:0000256" key="2">
    <source>
        <dbReference type="RuleBase" id="RU003457"/>
    </source>
</evidence>
<dbReference type="PANTHER" id="PTHR43212:SF3">
    <property type="entry name" value="QUERCETIN 2,3-DIOXYGENASE"/>
    <property type="match status" value="1"/>
</dbReference>
<evidence type="ECO:0000313" key="4">
    <source>
        <dbReference type="EMBL" id="CCG02890.1"/>
    </source>
</evidence>